<dbReference type="InterPro" id="IPR023753">
    <property type="entry name" value="FAD/NAD-binding_dom"/>
</dbReference>
<dbReference type="STRING" id="1469948.GCA_000732725_02724"/>
<organism evidence="4 5">
    <name type="scientific">Kineothrix alysoides</name>
    <dbReference type="NCBI Taxonomy" id="1469948"/>
    <lineage>
        <taxon>Bacteria</taxon>
        <taxon>Bacillati</taxon>
        <taxon>Bacillota</taxon>
        <taxon>Clostridia</taxon>
        <taxon>Lachnospirales</taxon>
        <taxon>Lachnospiraceae</taxon>
        <taxon>Kineothrix</taxon>
    </lineage>
</organism>
<dbReference type="Gene3D" id="3.50.50.60">
    <property type="entry name" value="FAD/NAD(P)-binding domain"/>
    <property type="match status" value="2"/>
</dbReference>
<dbReference type="PRINTS" id="PR00368">
    <property type="entry name" value="FADPNR"/>
</dbReference>
<proteinExistence type="predicted"/>
<dbReference type="OrthoDB" id="9806179at2"/>
<evidence type="ECO:0000256" key="1">
    <source>
        <dbReference type="ARBA" id="ARBA00022630"/>
    </source>
</evidence>
<protein>
    <submittedName>
        <fullName evidence="4">Thioredoxin reductase (NADPH)</fullName>
    </submittedName>
</protein>
<dbReference type="InterPro" id="IPR050097">
    <property type="entry name" value="Ferredoxin-NADP_redctase_2"/>
</dbReference>
<name>A0A4R1R630_9FIRM</name>
<dbReference type="PANTHER" id="PTHR48105">
    <property type="entry name" value="THIOREDOXIN REDUCTASE 1-RELATED-RELATED"/>
    <property type="match status" value="1"/>
</dbReference>
<dbReference type="EMBL" id="SLUO01000001">
    <property type="protein sequence ID" value="TCL60948.1"/>
    <property type="molecule type" value="Genomic_DNA"/>
</dbReference>
<evidence type="ECO:0000259" key="3">
    <source>
        <dbReference type="Pfam" id="PF07992"/>
    </source>
</evidence>
<gene>
    <name evidence="4" type="ORF">EDD76_10145</name>
</gene>
<evidence type="ECO:0000256" key="2">
    <source>
        <dbReference type="ARBA" id="ARBA00023002"/>
    </source>
</evidence>
<comment type="caution">
    <text evidence="4">The sequence shown here is derived from an EMBL/GenBank/DDBJ whole genome shotgun (WGS) entry which is preliminary data.</text>
</comment>
<reference evidence="4 5" key="1">
    <citation type="submission" date="2019-03" db="EMBL/GenBank/DDBJ databases">
        <title>Genomic Encyclopedia of Type Strains, Phase IV (KMG-IV): sequencing the most valuable type-strain genomes for metagenomic binning, comparative biology and taxonomic classification.</title>
        <authorList>
            <person name="Goeker M."/>
        </authorList>
    </citation>
    <scope>NUCLEOTIDE SEQUENCE [LARGE SCALE GENOMIC DNA]</scope>
    <source>
        <strain evidence="4 5">DSM 100556</strain>
    </source>
</reference>
<dbReference type="RefSeq" id="WP_031391402.1">
    <property type="nucleotide sequence ID" value="NZ_JPNB01000002.1"/>
</dbReference>
<dbReference type="PRINTS" id="PR00469">
    <property type="entry name" value="PNDRDTASEII"/>
</dbReference>
<dbReference type="InterPro" id="IPR036188">
    <property type="entry name" value="FAD/NAD-bd_sf"/>
</dbReference>
<evidence type="ECO:0000313" key="4">
    <source>
        <dbReference type="EMBL" id="TCL60948.1"/>
    </source>
</evidence>
<accession>A0A4R1R630</accession>
<evidence type="ECO:0000313" key="5">
    <source>
        <dbReference type="Proteomes" id="UP000295718"/>
    </source>
</evidence>
<dbReference type="AlphaFoldDB" id="A0A4R1R630"/>
<dbReference type="GO" id="GO:0016491">
    <property type="term" value="F:oxidoreductase activity"/>
    <property type="evidence" value="ECO:0007669"/>
    <property type="project" value="UniProtKB-KW"/>
</dbReference>
<feature type="domain" description="FAD/NAD(P)-binding" evidence="3">
    <location>
        <begin position="4"/>
        <end position="270"/>
    </location>
</feature>
<keyword evidence="5" id="KW-1185">Reference proteome</keyword>
<dbReference type="Pfam" id="PF07992">
    <property type="entry name" value="Pyr_redox_2"/>
    <property type="match status" value="1"/>
</dbReference>
<keyword evidence="2" id="KW-0560">Oxidoreductase</keyword>
<sequence length="291" mass="31739">MERYDIAIIGTGPAGLSAAITAKIRNKKILLIGNRDLSTKVQKAHTIQNYLGLPSVSGDDMGKIFQNHLDSMNIAITEEKVNAVYAMDDYFALQSANQMYEASSVILATGVVLGKPYPGESELLGKGVSYCATCDAPLYKNKTVAIIGFSQKEEAEAEFMAEVARKVYYIPMYKEEISVSDEIEVIRELPAEICGTDKVETLQTREHVYEVDGVFILRESVSPSQLVPGLQTEDNHVMVSQQMATSIPGCFACGDLVGKPYQYIKSAGEGNIAALSAASYLDQKRRAQKSA</sequence>
<dbReference type="SUPFAM" id="SSF51905">
    <property type="entry name" value="FAD/NAD(P)-binding domain"/>
    <property type="match status" value="1"/>
</dbReference>
<keyword evidence="1" id="KW-0285">Flavoprotein</keyword>
<dbReference type="Proteomes" id="UP000295718">
    <property type="component" value="Unassembled WGS sequence"/>
</dbReference>